<evidence type="ECO:0000313" key="2">
    <source>
        <dbReference type="Proteomes" id="UP000438429"/>
    </source>
</evidence>
<evidence type="ECO:0000313" key="1">
    <source>
        <dbReference type="EMBL" id="KAF0035469.1"/>
    </source>
</evidence>
<sequence>MNPPYWSKVHLSESLGMPILSQLFWHTAYVQLGATAPKTPDPRVVVKGEAILPRRSNPFEWTLVGQGKKLHHLRYRQQGYSQ</sequence>
<reference evidence="1 2" key="1">
    <citation type="submission" date="2019-06" db="EMBL/GenBank/DDBJ databases">
        <title>Draft genomes of female and male turbot (Scophthalmus maximus).</title>
        <authorList>
            <person name="Xu H."/>
            <person name="Xu X.-W."/>
            <person name="Shao C."/>
            <person name="Chen S."/>
        </authorList>
    </citation>
    <scope>NUCLEOTIDE SEQUENCE [LARGE SCALE GENOMIC DNA]</scope>
    <source>
        <strain evidence="1">Ysfricsl-2016a</strain>
        <tissue evidence="1">Blood</tissue>
    </source>
</reference>
<name>A0A6A4SS15_SCOMX</name>
<dbReference type="Proteomes" id="UP000438429">
    <property type="component" value="Unassembled WGS sequence"/>
</dbReference>
<proteinExistence type="predicted"/>
<protein>
    <submittedName>
        <fullName evidence="1">Uncharacterized protein</fullName>
    </submittedName>
</protein>
<accession>A0A6A4SS15</accession>
<gene>
    <name evidence="1" type="ORF">F2P81_013227</name>
</gene>
<dbReference type="AlphaFoldDB" id="A0A6A4SS15"/>
<organism evidence="1 2">
    <name type="scientific">Scophthalmus maximus</name>
    <name type="common">Turbot</name>
    <name type="synonym">Psetta maxima</name>
    <dbReference type="NCBI Taxonomy" id="52904"/>
    <lineage>
        <taxon>Eukaryota</taxon>
        <taxon>Metazoa</taxon>
        <taxon>Chordata</taxon>
        <taxon>Craniata</taxon>
        <taxon>Vertebrata</taxon>
        <taxon>Euteleostomi</taxon>
        <taxon>Actinopterygii</taxon>
        <taxon>Neopterygii</taxon>
        <taxon>Teleostei</taxon>
        <taxon>Neoteleostei</taxon>
        <taxon>Acanthomorphata</taxon>
        <taxon>Carangaria</taxon>
        <taxon>Pleuronectiformes</taxon>
        <taxon>Pleuronectoidei</taxon>
        <taxon>Scophthalmidae</taxon>
        <taxon>Scophthalmus</taxon>
    </lineage>
</organism>
<comment type="caution">
    <text evidence="1">The sequence shown here is derived from an EMBL/GenBank/DDBJ whole genome shotgun (WGS) entry which is preliminary data.</text>
</comment>
<dbReference type="EMBL" id="VEVO01000011">
    <property type="protein sequence ID" value="KAF0035469.1"/>
    <property type="molecule type" value="Genomic_DNA"/>
</dbReference>